<dbReference type="PROSITE" id="PS00687">
    <property type="entry name" value="ALDEHYDE_DEHYDR_GLU"/>
    <property type="match status" value="1"/>
</dbReference>
<dbReference type="EC" id="4.3.3.7" evidence="3 11"/>
<comment type="function">
    <text evidence="1 11">Catalyzes the condensation of (S)-aspartate-beta-semialdehyde [(S)-ASA] and pyruvate to 4-hydroxy-tetrahydrodipicolinate (HTPA).</text>
</comment>
<feature type="active site" description="Schiff-base intermediate with substrate" evidence="11">
    <location>
        <position position="165"/>
    </location>
</feature>
<proteinExistence type="inferred from homology"/>
<dbReference type="InterPro" id="IPR016162">
    <property type="entry name" value="Ald_DH_N"/>
</dbReference>
<evidence type="ECO:0000256" key="6">
    <source>
        <dbReference type="ARBA" id="ARBA00023002"/>
    </source>
</evidence>
<feature type="active site" evidence="12">
    <location>
        <position position="578"/>
    </location>
</feature>
<feature type="active site" description="Proton donor/acceptor" evidence="11">
    <location>
        <position position="136"/>
    </location>
</feature>
<dbReference type="Proteomes" id="UP001500483">
    <property type="component" value="Unassembled WGS sequence"/>
</dbReference>
<keyword evidence="6 13" id="KW-0560">Oxidoreductase</keyword>
<accession>A0ABP6RNV5</accession>
<comment type="caution">
    <text evidence="16">The sequence shown here is derived from an EMBL/GenBank/DDBJ whole genome shotgun (WGS) entry which is preliminary data.</text>
</comment>
<evidence type="ECO:0000256" key="11">
    <source>
        <dbReference type="HAMAP-Rule" id="MF_00418"/>
    </source>
</evidence>
<keyword evidence="7 11" id="KW-0457">Lysine biosynthesis</keyword>
<evidence type="ECO:0000256" key="13">
    <source>
        <dbReference type="RuleBase" id="RU003345"/>
    </source>
</evidence>
<dbReference type="InterPro" id="IPR016163">
    <property type="entry name" value="Ald_DH_C"/>
</dbReference>
<keyword evidence="8 11" id="KW-0456">Lyase</keyword>
<dbReference type="RefSeq" id="WP_344926589.1">
    <property type="nucleotide sequence ID" value="NZ_BAAAYK010000038.1"/>
</dbReference>
<keyword evidence="9 11" id="KW-0704">Schiff base</keyword>
<comment type="pathway">
    <text evidence="2 11">Amino-acid biosynthesis; L-lysine biosynthesis via DAP pathway; (S)-tetrahydrodipicolinate from L-aspartate: step 3/4.</text>
</comment>
<dbReference type="SMART" id="SM01130">
    <property type="entry name" value="DHDPS"/>
    <property type="match status" value="1"/>
</dbReference>
<dbReference type="PANTHER" id="PTHR11699">
    <property type="entry name" value="ALDEHYDE DEHYDROGENASE-RELATED"/>
    <property type="match status" value="1"/>
</dbReference>
<feature type="binding site" evidence="11">
    <location>
        <position position="48"/>
    </location>
    <ligand>
        <name>pyruvate</name>
        <dbReference type="ChEBI" id="CHEBI:15361"/>
    </ligand>
</feature>
<dbReference type="Pfam" id="PF00701">
    <property type="entry name" value="DHDPS"/>
    <property type="match status" value="1"/>
</dbReference>
<dbReference type="SUPFAM" id="SSF51569">
    <property type="entry name" value="Aldolase"/>
    <property type="match status" value="1"/>
</dbReference>
<comment type="catalytic activity">
    <reaction evidence="10 11">
        <text>L-aspartate 4-semialdehyde + pyruvate = (2S,4S)-4-hydroxy-2,3,4,5-tetrahydrodipicolinate + H2O + H(+)</text>
        <dbReference type="Rhea" id="RHEA:34171"/>
        <dbReference type="ChEBI" id="CHEBI:15361"/>
        <dbReference type="ChEBI" id="CHEBI:15377"/>
        <dbReference type="ChEBI" id="CHEBI:15378"/>
        <dbReference type="ChEBI" id="CHEBI:67139"/>
        <dbReference type="ChEBI" id="CHEBI:537519"/>
        <dbReference type="EC" id="4.3.3.7"/>
    </reaction>
</comment>
<keyword evidence="11" id="KW-0963">Cytoplasm</keyword>
<dbReference type="CDD" id="cd00408">
    <property type="entry name" value="DHDPS-like"/>
    <property type="match status" value="1"/>
</dbReference>
<evidence type="ECO:0000256" key="9">
    <source>
        <dbReference type="ARBA" id="ARBA00023270"/>
    </source>
</evidence>
<dbReference type="Gene3D" id="3.20.20.70">
    <property type="entry name" value="Aldolase class I"/>
    <property type="match status" value="1"/>
</dbReference>
<evidence type="ECO:0000256" key="4">
    <source>
        <dbReference type="ARBA" id="ARBA00022605"/>
    </source>
</evidence>
<comment type="caution">
    <text evidence="11">Was originally thought to be a dihydrodipicolinate synthase (DHDPS), catalyzing the condensation of (S)-aspartate-beta-semialdehyde [(S)-ASA] and pyruvate to dihydrodipicolinate (DHDP). However, it was shown in E.coli that the product of the enzymatic reaction is not dihydrodipicolinate but in fact (4S)-4-hydroxy-2,3,4,5-tetrahydro-(2S)-dipicolinic acid (HTPA), and that the consecutive dehydration reaction leading to DHDP is not spontaneous but catalyzed by DapB.</text>
</comment>
<dbReference type="InterPro" id="IPR016161">
    <property type="entry name" value="Ald_DH/histidinol_DH"/>
</dbReference>
<dbReference type="EMBL" id="BAAAYK010000038">
    <property type="protein sequence ID" value="GAA3357584.1"/>
    <property type="molecule type" value="Genomic_DNA"/>
</dbReference>
<sequence>MSPHLSGILTALPTPFASDGSIDVAALGRVVDRSIDGGVDGLVACGSTGEFAALDEDERRLVVETVVERAAGRVPVVAQTGAVSTDQAIRLSQHAQRCGASVVMLVTPYYEPLNEEETEQYLRTVAASVDIPVMLYNLPAITGVDLSPEVVGRLAREVGNIRYIKDTNADMSRLRQFVHHHGDVITTFGGWDTLILAALTEGAAGVVAGSANLVPAELVSMHRALRAGELDRARAEWSRLHPLMDTLMTVPFIPAVKAVLNAAGLRVGSPRSPLLDLSPDAARRITAQAAVARGETAPGGRAPGGVSPVAPTAKAEVRRSTDARPLVAAAELPPARHFIAGDYADSTSTRLLDVIDPCSEQVLCRTPDGTTDDVDRAVAEAVAARSSWARRVPKDRSDVLHAIADRVDAHGDLLARLESANTGKPLAVARDDIAGTVDTFRFMAGAVRSTTSMSAGEYLDDHLSLVLREPVGVVGVVTPWNYPLMMAAWKVAPILAAGNTCVLKPSEITPVTTVKFAELVADLLPPGVLNIVTGRGDVVGARLSSHPDVDLVALTGSVPSGRAVARAAAEDLKRVHLELGGKAPVVVFEDADLAAVAETLRTASFWNSGQECGAACRVLVHESVAAELADHLVREAATLVTGEPAVDGAELGPLVSKAHFDRVRGYLERAQRDGARAALGGAALDGPGYFVPPTVLVDVPEGAEIAREEVFGPVVTVETFRDEDEAIRRANDVPYGLAASVWTENARRSHDVPARLDAGTVWVNSHLALANEVPWGGFKGSGYGRDLSLYALEDYSRTKHVMHNHAR</sequence>
<gene>
    <name evidence="11" type="primary">dapA</name>
    <name evidence="16" type="ORF">GCM10020366_26230</name>
</gene>
<organism evidence="16 17">
    <name type="scientific">Saccharopolyspora gregorii</name>
    <dbReference type="NCBI Taxonomy" id="33914"/>
    <lineage>
        <taxon>Bacteria</taxon>
        <taxon>Bacillati</taxon>
        <taxon>Actinomycetota</taxon>
        <taxon>Actinomycetes</taxon>
        <taxon>Pseudonocardiales</taxon>
        <taxon>Pseudonocardiaceae</taxon>
        <taxon>Saccharopolyspora</taxon>
    </lineage>
</organism>
<keyword evidence="4 11" id="KW-0028">Amino-acid biosynthesis</keyword>
<feature type="binding site" evidence="11">
    <location>
        <position position="207"/>
    </location>
    <ligand>
        <name>pyruvate</name>
        <dbReference type="ChEBI" id="CHEBI:15361"/>
    </ligand>
</feature>
<feature type="region of interest" description="Disordered" evidence="14">
    <location>
        <begin position="292"/>
        <end position="311"/>
    </location>
</feature>
<dbReference type="InterPro" id="IPR020624">
    <property type="entry name" value="Schiff_base-form_aldolases_CS"/>
</dbReference>
<comment type="similarity">
    <text evidence="11">Belongs to the DapA family.</text>
</comment>
<evidence type="ECO:0000256" key="8">
    <source>
        <dbReference type="ARBA" id="ARBA00023239"/>
    </source>
</evidence>
<evidence type="ECO:0000256" key="3">
    <source>
        <dbReference type="ARBA" id="ARBA00012086"/>
    </source>
</evidence>
<feature type="domain" description="Aldehyde dehydrogenase" evidence="15">
    <location>
        <begin position="345"/>
        <end position="801"/>
    </location>
</feature>
<evidence type="ECO:0000259" key="15">
    <source>
        <dbReference type="Pfam" id="PF00171"/>
    </source>
</evidence>
<dbReference type="InterPro" id="IPR005263">
    <property type="entry name" value="DapA"/>
</dbReference>
<evidence type="ECO:0000256" key="5">
    <source>
        <dbReference type="ARBA" id="ARBA00022915"/>
    </source>
</evidence>
<reference evidence="17" key="1">
    <citation type="journal article" date="2019" name="Int. J. Syst. Evol. Microbiol.">
        <title>The Global Catalogue of Microorganisms (GCM) 10K type strain sequencing project: providing services to taxonomists for standard genome sequencing and annotation.</title>
        <authorList>
            <consortium name="The Broad Institute Genomics Platform"/>
            <consortium name="The Broad Institute Genome Sequencing Center for Infectious Disease"/>
            <person name="Wu L."/>
            <person name="Ma J."/>
        </authorList>
    </citation>
    <scope>NUCLEOTIDE SEQUENCE [LARGE SCALE GENOMIC DNA]</scope>
    <source>
        <strain evidence="17">JCM 9687</strain>
    </source>
</reference>
<dbReference type="Pfam" id="PF00171">
    <property type="entry name" value="Aldedh"/>
    <property type="match status" value="1"/>
</dbReference>
<name>A0ABP6RNV5_9PSEU</name>
<dbReference type="InterPro" id="IPR013785">
    <property type="entry name" value="Aldolase_TIM"/>
</dbReference>
<dbReference type="SUPFAM" id="SSF53720">
    <property type="entry name" value="ALDH-like"/>
    <property type="match status" value="1"/>
</dbReference>
<evidence type="ECO:0000313" key="17">
    <source>
        <dbReference type="Proteomes" id="UP001500483"/>
    </source>
</evidence>
<protein>
    <recommendedName>
        <fullName evidence="3 11">4-hydroxy-tetrahydrodipicolinate synthase</fullName>
        <shortName evidence="11">HTPA synthase</shortName>
        <ecNumber evidence="3 11">4.3.3.7</ecNumber>
    </recommendedName>
</protein>
<keyword evidence="5 11" id="KW-0220">Diaminopimelate biosynthesis</keyword>
<keyword evidence="17" id="KW-1185">Reference proteome</keyword>
<feature type="site" description="Part of a proton relay during catalysis" evidence="11">
    <location>
        <position position="110"/>
    </location>
</feature>
<dbReference type="Gene3D" id="3.40.605.10">
    <property type="entry name" value="Aldehyde Dehydrogenase, Chain A, domain 1"/>
    <property type="match status" value="1"/>
</dbReference>
<dbReference type="HAMAP" id="MF_00418">
    <property type="entry name" value="DapA"/>
    <property type="match status" value="1"/>
</dbReference>
<dbReference type="NCBIfam" id="TIGR00674">
    <property type="entry name" value="dapA"/>
    <property type="match status" value="1"/>
</dbReference>
<evidence type="ECO:0000256" key="10">
    <source>
        <dbReference type="ARBA" id="ARBA00047836"/>
    </source>
</evidence>
<dbReference type="InterPro" id="IPR015590">
    <property type="entry name" value="Aldehyde_DH_dom"/>
</dbReference>
<comment type="subunit">
    <text evidence="11">Homotetramer; dimer of dimers.</text>
</comment>
<dbReference type="InterPro" id="IPR002220">
    <property type="entry name" value="DapA-like"/>
</dbReference>
<dbReference type="PRINTS" id="PR00146">
    <property type="entry name" value="DHPICSNTHASE"/>
</dbReference>
<dbReference type="NCBIfam" id="NF010000">
    <property type="entry name" value="PRK13473.1"/>
    <property type="match status" value="1"/>
</dbReference>
<evidence type="ECO:0000256" key="2">
    <source>
        <dbReference type="ARBA" id="ARBA00005120"/>
    </source>
</evidence>
<evidence type="ECO:0000256" key="1">
    <source>
        <dbReference type="ARBA" id="ARBA00003294"/>
    </source>
</evidence>
<evidence type="ECO:0000256" key="7">
    <source>
        <dbReference type="ARBA" id="ARBA00023154"/>
    </source>
</evidence>
<feature type="site" description="Part of a proton relay during catalysis" evidence="11">
    <location>
        <position position="47"/>
    </location>
</feature>
<dbReference type="Gene3D" id="3.40.309.10">
    <property type="entry name" value="Aldehyde Dehydrogenase, Chain A, domain 2"/>
    <property type="match status" value="1"/>
</dbReference>
<evidence type="ECO:0000256" key="14">
    <source>
        <dbReference type="SAM" id="MobiDB-lite"/>
    </source>
</evidence>
<comment type="subcellular location">
    <subcellularLocation>
        <location evidence="11">Cytoplasm</location>
    </subcellularLocation>
</comment>
<evidence type="ECO:0000313" key="16">
    <source>
        <dbReference type="EMBL" id="GAA3357584.1"/>
    </source>
</evidence>
<dbReference type="PROSITE" id="PS00665">
    <property type="entry name" value="DHDPS_1"/>
    <property type="match status" value="1"/>
</dbReference>
<dbReference type="InterPro" id="IPR029510">
    <property type="entry name" value="Ald_DH_CS_GLU"/>
</dbReference>
<comment type="similarity">
    <text evidence="13">Belongs to the aldehyde dehydrogenase family.</text>
</comment>
<evidence type="ECO:0000256" key="12">
    <source>
        <dbReference type="PROSITE-ProRule" id="PRU10007"/>
    </source>
</evidence>